<evidence type="ECO:0000256" key="8">
    <source>
        <dbReference type="SAM" id="Phobius"/>
    </source>
</evidence>
<dbReference type="Gene3D" id="2.40.50.100">
    <property type="match status" value="1"/>
</dbReference>
<comment type="similarity">
    <text evidence="2">Belongs to the membrane fusion protein (MFP) (TC 8.A.1) family.</text>
</comment>
<dbReference type="InterPro" id="IPR058982">
    <property type="entry name" value="Beta-barrel_AprE"/>
</dbReference>
<dbReference type="Proteomes" id="UP000680348">
    <property type="component" value="Unassembled WGS sequence"/>
</dbReference>
<evidence type="ECO:0000313" key="10">
    <source>
        <dbReference type="EMBL" id="MBS3652438.1"/>
    </source>
</evidence>
<dbReference type="AlphaFoldDB" id="A0A942E3G8"/>
<evidence type="ECO:0000256" key="7">
    <source>
        <dbReference type="SAM" id="Coils"/>
    </source>
</evidence>
<keyword evidence="3" id="KW-0813">Transport</keyword>
<organism evidence="10 11">
    <name type="scientific">Pseudaminobacter soli</name>
    <name type="common">ex Zhang et al. 2022</name>
    <dbReference type="NCBI Taxonomy" id="2831468"/>
    <lineage>
        <taxon>Bacteria</taxon>
        <taxon>Pseudomonadati</taxon>
        <taxon>Pseudomonadota</taxon>
        <taxon>Alphaproteobacteria</taxon>
        <taxon>Hyphomicrobiales</taxon>
        <taxon>Phyllobacteriaceae</taxon>
        <taxon>Pseudaminobacter</taxon>
    </lineage>
</organism>
<protein>
    <submittedName>
        <fullName evidence="10">HlyD family efflux transporter periplasmic adaptor subunit</fullName>
    </submittedName>
</protein>
<comment type="subcellular location">
    <subcellularLocation>
        <location evidence="1">Membrane</location>
        <topology evidence="1">Single-pass membrane protein</topology>
    </subcellularLocation>
</comment>
<keyword evidence="7" id="KW-0175">Coiled coil</keyword>
<evidence type="ECO:0000256" key="1">
    <source>
        <dbReference type="ARBA" id="ARBA00004167"/>
    </source>
</evidence>
<keyword evidence="5 8" id="KW-1133">Transmembrane helix</keyword>
<dbReference type="PANTHER" id="PTHR30386">
    <property type="entry name" value="MEMBRANE FUSION SUBUNIT OF EMRAB-TOLC MULTIDRUG EFFLUX PUMP"/>
    <property type="match status" value="1"/>
</dbReference>
<sequence>MRRRRTSRRLPCQFPRPRLVRDVWRGRCCKRRSTVVGRAIERAPTAIERTQAPAQPLFRPEVMVEHQSQWLGTVLLEPKITHWMFAALAFLATVAVLGMLFFTSYTRKARINGWLVPEQGLVRVFAPQAGVMTQIRVKEGMEVKKGAPLLAISTEMQSETFGGTRQEIVRRLIKRRNSMGEEKLTQERLFTQQAADLTQRIASVDTEQKYLSQEIELQRTQLQLNQQIEERIRRLRDREIVPLPRREEAEHERIQQAAKLQQLERTQASLQQESLQLKASLAEIPLRRLNQLAEIDRDIAALEQELAEAEARREIIIVAPQDGIVTGLQVERGGSAQPNVPLMNIVPSGGILQAQLFSPSRAIGFIHQGQRVLLRYEAFPYQKFGFHEGVVSAVSRSAISPAEMTQQLAGLSTLYAGSEPVYRITVELKRQTVTAYGQPMLLQPGMKLEADVLLERRRLIEWMLEPLFSISGKLTG</sequence>
<evidence type="ECO:0000313" key="11">
    <source>
        <dbReference type="Proteomes" id="UP000680348"/>
    </source>
</evidence>
<dbReference type="GO" id="GO:0009306">
    <property type="term" value="P:protein secretion"/>
    <property type="evidence" value="ECO:0007669"/>
    <property type="project" value="InterPro"/>
</dbReference>
<keyword evidence="4 8" id="KW-0812">Transmembrane</keyword>
<dbReference type="PANTHER" id="PTHR30386:SF28">
    <property type="entry name" value="EXPORTED PROTEIN"/>
    <property type="match status" value="1"/>
</dbReference>
<name>A0A942E3G8_9HYPH</name>
<feature type="transmembrane region" description="Helical" evidence="8">
    <location>
        <begin position="83"/>
        <end position="102"/>
    </location>
</feature>
<dbReference type="GO" id="GO:0016020">
    <property type="term" value="C:membrane"/>
    <property type="evidence" value="ECO:0007669"/>
    <property type="project" value="UniProtKB-SubCell"/>
</dbReference>
<dbReference type="Pfam" id="PF26002">
    <property type="entry name" value="Beta-barrel_AprE"/>
    <property type="match status" value="1"/>
</dbReference>
<dbReference type="InterPro" id="IPR050739">
    <property type="entry name" value="MFP"/>
</dbReference>
<reference evidence="10" key="1">
    <citation type="submission" date="2021-04" db="EMBL/GenBank/DDBJ databases">
        <title>Pseudaminobacter soli sp. nov., isolated from paddy soil contaminated by heavy metals.</title>
        <authorList>
            <person name="Zhang K."/>
        </authorList>
    </citation>
    <scope>NUCLEOTIDE SEQUENCE</scope>
    <source>
        <strain evidence="10">19-2017</strain>
    </source>
</reference>
<comment type="caution">
    <text evidence="10">The sequence shown here is derived from an EMBL/GenBank/DDBJ whole genome shotgun (WGS) entry which is preliminary data.</text>
</comment>
<dbReference type="PROSITE" id="PS00543">
    <property type="entry name" value="HLYD_FAMILY"/>
    <property type="match status" value="1"/>
</dbReference>
<evidence type="ECO:0000256" key="6">
    <source>
        <dbReference type="ARBA" id="ARBA00023136"/>
    </source>
</evidence>
<evidence type="ECO:0000259" key="9">
    <source>
        <dbReference type="Pfam" id="PF26002"/>
    </source>
</evidence>
<keyword evidence="6 8" id="KW-0472">Membrane</keyword>
<feature type="coiled-coil region" evidence="7">
    <location>
        <begin position="246"/>
        <end position="319"/>
    </location>
</feature>
<gene>
    <name evidence="10" type="ORF">KEU06_28010</name>
</gene>
<proteinExistence type="inferred from homology"/>
<evidence type="ECO:0000256" key="5">
    <source>
        <dbReference type="ARBA" id="ARBA00022989"/>
    </source>
</evidence>
<dbReference type="PRINTS" id="PR01490">
    <property type="entry name" value="RTXTOXIND"/>
</dbReference>
<evidence type="ECO:0000256" key="3">
    <source>
        <dbReference type="ARBA" id="ARBA00022448"/>
    </source>
</evidence>
<keyword evidence="11" id="KW-1185">Reference proteome</keyword>
<dbReference type="InterPro" id="IPR006144">
    <property type="entry name" value="Secretion_HlyD_CS"/>
</dbReference>
<accession>A0A942E3G8</accession>
<dbReference type="Gene3D" id="2.40.30.170">
    <property type="match status" value="1"/>
</dbReference>
<evidence type="ECO:0000256" key="2">
    <source>
        <dbReference type="ARBA" id="ARBA00009477"/>
    </source>
</evidence>
<feature type="domain" description="AprE-like beta-barrel" evidence="9">
    <location>
        <begin position="360"/>
        <end position="452"/>
    </location>
</feature>
<evidence type="ECO:0000256" key="4">
    <source>
        <dbReference type="ARBA" id="ARBA00022692"/>
    </source>
</evidence>
<dbReference type="EMBL" id="JAGWCR010000026">
    <property type="protein sequence ID" value="MBS3652438.1"/>
    <property type="molecule type" value="Genomic_DNA"/>
</dbReference>